<dbReference type="VEuPathDB" id="FungiDB:BCV72DRAFT_199935"/>
<dbReference type="OrthoDB" id="2281765at2759"/>
<gene>
    <name evidence="1" type="ORF">BCV72DRAFT_199935</name>
</gene>
<organism evidence="1">
    <name type="scientific">Rhizopus microsporus var. microsporus</name>
    <dbReference type="NCBI Taxonomy" id="86635"/>
    <lineage>
        <taxon>Eukaryota</taxon>
        <taxon>Fungi</taxon>
        <taxon>Fungi incertae sedis</taxon>
        <taxon>Mucoromycota</taxon>
        <taxon>Mucoromycotina</taxon>
        <taxon>Mucoromycetes</taxon>
        <taxon>Mucorales</taxon>
        <taxon>Mucorineae</taxon>
        <taxon>Rhizopodaceae</taxon>
        <taxon>Rhizopus</taxon>
    </lineage>
</organism>
<reference evidence="1" key="1">
    <citation type="journal article" date="2016" name="Proc. Natl. Acad. Sci. U.S.A.">
        <title>Lipid metabolic changes in an early divergent fungus govern the establishment of a mutualistic symbiosis with endobacteria.</title>
        <authorList>
            <person name="Lastovetsky O.A."/>
            <person name="Gaspar M.L."/>
            <person name="Mondo S.J."/>
            <person name="LaButti K.M."/>
            <person name="Sandor L."/>
            <person name="Grigoriev I.V."/>
            <person name="Henry S.A."/>
            <person name="Pawlowska T.E."/>
        </authorList>
    </citation>
    <scope>NUCLEOTIDE SEQUENCE [LARGE SCALE GENOMIC DNA]</scope>
    <source>
        <strain evidence="1">ATCC 52814</strain>
    </source>
</reference>
<name>A0A1X0RDZ4_RHIZD</name>
<protein>
    <submittedName>
        <fullName evidence="1">Uncharacterized protein</fullName>
    </submittedName>
</protein>
<feature type="non-terminal residue" evidence="1">
    <location>
        <position position="1"/>
    </location>
</feature>
<sequence>PSKPSQAAAAHTFSPPSSNQGFKYLYVPVQRRIPISQLRSRLRRLHINNSRVLDIHFPDRHLVALLIHNDYESKLFSQLNRFIITVRNEYDPLDPANLRDPACSKWSHQGKVNYAFGTFADRLIRAIRRIRAPAQRAVARFFIEKGFFFFFGTEAFPEIFDCN</sequence>
<accession>A0A1X0RDZ4</accession>
<proteinExistence type="predicted"/>
<evidence type="ECO:0000313" key="1">
    <source>
        <dbReference type="EMBL" id="ORE10236.1"/>
    </source>
</evidence>
<dbReference type="Proteomes" id="UP000242414">
    <property type="component" value="Unassembled WGS sequence"/>
</dbReference>
<dbReference type="AlphaFoldDB" id="A0A1X0RDZ4"/>
<dbReference type="EMBL" id="KV921867">
    <property type="protein sequence ID" value="ORE10236.1"/>
    <property type="molecule type" value="Genomic_DNA"/>
</dbReference>